<comment type="caution">
    <text evidence="1">The sequence shown here is derived from an EMBL/GenBank/DDBJ whole genome shotgun (WGS) entry which is preliminary data.</text>
</comment>
<evidence type="ECO:0000313" key="2">
    <source>
        <dbReference type="Proteomes" id="UP000095237"/>
    </source>
</evidence>
<reference evidence="1 2" key="1">
    <citation type="submission" date="2015-11" db="EMBL/GenBank/DDBJ databases">
        <title>Evidence for parallel genomic evolution in an endosymbiosis of termite gut flagellates.</title>
        <authorList>
            <person name="Zheng H."/>
        </authorList>
    </citation>
    <scope>NUCLEOTIDE SEQUENCE [LARGE SCALE GENOMIC DNA]</scope>
    <source>
        <strain evidence="1 2">CET450</strain>
    </source>
</reference>
<accession>A0A1E5IHZ3</accession>
<evidence type="ECO:0008006" key="3">
    <source>
        <dbReference type="Google" id="ProtNLM"/>
    </source>
</evidence>
<dbReference type="AlphaFoldDB" id="A0A1E5IHZ3"/>
<dbReference type="PROSITE" id="PS51257">
    <property type="entry name" value="PROKAR_LIPOPROTEIN"/>
    <property type="match status" value="1"/>
</dbReference>
<evidence type="ECO:0000313" key="1">
    <source>
        <dbReference type="EMBL" id="OEG70117.1"/>
    </source>
</evidence>
<protein>
    <recommendedName>
        <fullName evidence="3">Lipoprotein</fullName>
    </recommendedName>
</protein>
<organism evidence="1 2">
    <name type="scientific">Endomicrobium trichonymphae</name>
    <dbReference type="NCBI Taxonomy" id="1408204"/>
    <lineage>
        <taxon>Bacteria</taxon>
        <taxon>Pseudomonadati</taxon>
        <taxon>Elusimicrobiota</taxon>
        <taxon>Endomicrobiia</taxon>
        <taxon>Endomicrobiales</taxon>
        <taxon>Endomicrobiaceae</taxon>
        <taxon>Candidatus Endomicrobiellum</taxon>
    </lineage>
</organism>
<dbReference type="EMBL" id="LNVX01000464">
    <property type="protein sequence ID" value="OEG70117.1"/>
    <property type="molecule type" value="Genomic_DNA"/>
</dbReference>
<gene>
    <name evidence="1" type="ORF">ATZ36_06060</name>
</gene>
<keyword evidence="2" id="KW-1185">Reference proteome</keyword>
<dbReference type="Proteomes" id="UP000095237">
    <property type="component" value="Unassembled WGS sequence"/>
</dbReference>
<sequence length="137" mass="16344">MKRIISVYIISAFVLTAFTGCGKFREIMNKQQSHDLLTKVRKDHEGMDWGDFNQDKRWIEQSGENYTFYIKDKCYKAAQQEIDSINQKWIEYYYMKDPDVSLEQRNEMCEHILKIVEKAQIPEELLVKSMRAFLKSS</sequence>
<name>A0A1E5IHZ3_ENDTX</name>
<proteinExistence type="predicted"/>